<comment type="caution">
    <text evidence="1">The sequence shown here is derived from an EMBL/GenBank/DDBJ whole genome shotgun (WGS) entry which is preliminary data.</text>
</comment>
<dbReference type="Proteomes" id="UP000789525">
    <property type="component" value="Unassembled WGS sequence"/>
</dbReference>
<gene>
    <name evidence="1" type="ORF">ACOLOM_LOCUS6006</name>
</gene>
<evidence type="ECO:0000313" key="1">
    <source>
        <dbReference type="EMBL" id="CAG8582207.1"/>
    </source>
</evidence>
<feature type="non-terminal residue" evidence="1">
    <location>
        <position position="1"/>
    </location>
</feature>
<keyword evidence="2" id="KW-1185">Reference proteome</keyword>
<protein>
    <submittedName>
        <fullName evidence="1">16937_t:CDS:1</fullName>
    </submittedName>
</protein>
<reference evidence="1" key="1">
    <citation type="submission" date="2021-06" db="EMBL/GenBank/DDBJ databases">
        <authorList>
            <person name="Kallberg Y."/>
            <person name="Tangrot J."/>
            <person name="Rosling A."/>
        </authorList>
    </citation>
    <scope>NUCLEOTIDE SEQUENCE</scope>
    <source>
        <strain evidence="1">CL356</strain>
    </source>
</reference>
<organism evidence="1 2">
    <name type="scientific">Acaulospora colombiana</name>
    <dbReference type="NCBI Taxonomy" id="27376"/>
    <lineage>
        <taxon>Eukaryota</taxon>
        <taxon>Fungi</taxon>
        <taxon>Fungi incertae sedis</taxon>
        <taxon>Mucoromycota</taxon>
        <taxon>Glomeromycotina</taxon>
        <taxon>Glomeromycetes</taxon>
        <taxon>Diversisporales</taxon>
        <taxon>Acaulosporaceae</taxon>
        <taxon>Acaulospora</taxon>
    </lineage>
</organism>
<accession>A0ACA9MBP0</accession>
<sequence>EGHRDHERLRLLSYTNADIFLVCYSVDNPDSLKDVKERWFPEINRHCPGIPFLIVGTKIDLRNDSIIVEKLLRQNKSPITVEQGEMLAQELKAVKYVECSALSLKGIDTVFYEAVCAVLGQ</sequence>
<dbReference type="EMBL" id="CAJVPT010011809">
    <property type="protein sequence ID" value="CAG8582207.1"/>
    <property type="molecule type" value="Genomic_DNA"/>
</dbReference>
<name>A0ACA9MBP0_9GLOM</name>
<proteinExistence type="predicted"/>
<evidence type="ECO:0000313" key="2">
    <source>
        <dbReference type="Proteomes" id="UP000789525"/>
    </source>
</evidence>